<evidence type="ECO:0000313" key="2">
    <source>
        <dbReference type="EMBL" id="VDO61475.1"/>
    </source>
</evidence>
<dbReference type="SMART" id="SM00234">
    <property type="entry name" value="START"/>
    <property type="match status" value="1"/>
</dbReference>
<gene>
    <name evidence="2" type="ORF">HPBE_LOCUS4506</name>
</gene>
<dbReference type="GO" id="GO:0099044">
    <property type="term" value="P:vesicle tethering to endoplasmic reticulum"/>
    <property type="evidence" value="ECO:0007669"/>
    <property type="project" value="TreeGrafter"/>
</dbReference>
<dbReference type="Proteomes" id="UP000050761">
    <property type="component" value="Unassembled WGS sequence"/>
</dbReference>
<accession>A0A3P8AK64</accession>
<reference evidence="2 3" key="1">
    <citation type="submission" date="2018-11" db="EMBL/GenBank/DDBJ databases">
        <authorList>
            <consortium name="Pathogen Informatics"/>
        </authorList>
    </citation>
    <scope>NUCLEOTIDE SEQUENCE [LARGE SCALE GENOMIC DNA]</scope>
</reference>
<proteinExistence type="predicted"/>
<dbReference type="PROSITE" id="PS50848">
    <property type="entry name" value="START"/>
    <property type="match status" value="1"/>
</dbReference>
<dbReference type="GO" id="GO:0031902">
    <property type="term" value="C:late endosome membrane"/>
    <property type="evidence" value="ECO:0007669"/>
    <property type="project" value="TreeGrafter"/>
</dbReference>
<organism evidence="3 4">
    <name type="scientific">Heligmosomoides polygyrus</name>
    <name type="common">Parasitic roundworm</name>
    <dbReference type="NCBI Taxonomy" id="6339"/>
    <lineage>
        <taxon>Eukaryota</taxon>
        <taxon>Metazoa</taxon>
        <taxon>Ecdysozoa</taxon>
        <taxon>Nematoda</taxon>
        <taxon>Chromadorea</taxon>
        <taxon>Rhabditida</taxon>
        <taxon>Rhabditina</taxon>
        <taxon>Rhabditomorpha</taxon>
        <taxon>Strongyloidea</taxon>
        <taxon>Heligmosomidae</taxon>
        <taxon>Heligmosomoides</taxon>
    </lineage>
</organism>
<sequence length="231" mass="25879">MKFTVEGTEHELPNSLEKEYGDAFKSACDAMSRTLEIIRSPGYVDRTGWKVDSSNEYITVYYKDIDGLRYYAAKTTVAVSAATLVGLHWNDLAGVTVYNDNMKYCRTVRKLTDDVDVAHYATNDKFMVKSREFLCGRMKKSIDDGYVLALRSCSIDSIPPSKESVRAVLHLGAAWYTPDPKHPESSSTYDYLISVDLKGMLLKPVANQALGKFVLSDVENIRVHALKLAAR</sequence>
<dbReference type="PANTHER" id="PTHR46121:SF3">
    <property type="entry name" value="STEROIDOGENIC ACUTE REGULATORY-LIKE PROTEIN 1"/>
    <property type="match status" value="1"/>
</dbReference>
<dbReference type="PANTHER" id="PTHR46121">
    <property type="entry name" value="STEROIDOGENIC ACUTE REGULATORY PROTEIN-LIKE"/>
    <property type="match status" value="1"/>
</dbReference>
<dbReference type="GO" id="GO:0005789">
    <property type="term" value="C:endoplasmic reticulum membrane"/>
    <property type="evidence" value="ECO:0007669"/>
    <property type="project" value="TreeGrafter"/>
</dbReference>
<dbReference type="GO" id="GO:0140284">
    <property type="term" value="C:endoplasmic reticulum-endosome membrane contact site"/>
    <property type="evidence" value="ECO:0007669"/>
    <property type="project" value="TreeGrafter"/>
</dbReference>
<dbReference type="AlphaFoldDB" id="A0A183FDX6"/>
<dbReference type="Pfam" id="PF01852">
    <property type="entry name" value="START"/>
    <property type="match status" value="1"/>
</dbReference>
<dbReference type="GO" id="GO:0008289">
    <property type="term" value="F:lipid binding"/>
    <property type="evidence" value="ECO:0007669"/>
    <property type="project" value="InterPro"/>
</dbReference>
<dbReference type="Gene3D" id="3.30.530.20">
    <property type="match status" value="1"/>
</dbReference>
<evidence type="ECO:0000313" key="3">
    <source>
        <dbReference type="Proteomes" id="UP000050761"/>
    </source>
</evidence>
<accession>A0A183FDX6</accession>
<evidence type="ECO:0000313" key="4">
    <source>
        <dbReference type="WBParaSite" id="HPBE_0000450501-mRNA-1"/>
    </source>
</evidence>
<dbReference type="WBParaSite" id="HPBE_0000450501-mRNA-1">
    <property type="protein sequence ID" value="HPBE_0000450501-mRNA-1"/>
    <property type="gene ID" value="HPBE_0000450501"/>
</dbReference>
<dbReference type="InterPro" id="IPR002913">
    <property type="entry name" value="START_lipid-bd_dom"/>
</dbReference>
<keyword evidence="3" id="KW-1185">Reference proteome</keyword>
<dbReference type="InterPro" id="IPR023393">
    <property type="entry name" value="START-like_dom_sf"/>
</dbReference>
<dbReference type="SUPFAM" id="SSF55961">
    <property type="entry name" value="Bet v1-like"/>
    <property type="match status" value="1"/>
</dbReference>
<name>A0A183FDX6_HELPZ</name>
<protein>
    <submittedName>
        <fullName evidence="4">START domain-containing protein</fullName>
    </submittedName>
</protein>
<dbReference type="EMBL" id="UZAH01025323">
    <property type="protein sequence ID" value="VDO61475.1"/>
    <property type="molecule type" value="Genomic_DNA"/>
</dbReference>
<evidence type="ECO:0000259" key="1">
    <source>
        <dbReference type="PROSITE" id="PS50848"/>
    </source>
</evidence>
<reference evidence="4" key="2">
    <citation type="submission" date="2019-09" db="UniProtKB">
        <authorList>
            <consortium name="WormBaseParasite"/>
        </authorList>
    </citation>
    <scope>IDENTIFICATION</scope>
</reference>
<dbReference type="GO" id="GO:0005765">
    <property type="term" value="C:lysosomal membrane"/>
    <property type="evidence" value="ECO:0007669"/>
    <property type="project" value="TreeGrafter"/>
</dbReference>
<feature type="domain" description="START" evidence="1">
    <location>
        <begin position="89"/>
        <end position="230"/>
    </location>
</feature>
<dbReference type="CDD" id="cd00177">
    <property type="entry name" value="START"/>
    <property type="match status" value="1"/>
</dbReference>
<dbReference type="InterPro" id="IPR051869">
    <property type="entry name" value="STARD3"/>
</dbReference>
<dbReference type="OrthoDB" id="74575at2759"/>